<dbReference type="PANTHER" id="PTHR11229:SF16">
    <property type="entry name" value="LARGE RIBOSOMAL SUBUNIT PROTEIN UL3C"/>
    <property type="match status" value="1"/>
</dbReference>
<dbReference type="InterPro" id="IPR009000">
    <property type="entry name" value="Transl_B-barrel_sf"/>
</dbReference>
<dbReference type="Gene3D" id="3.30.160.810">
    <property type="match status" value="1"/>
</dbReference>
<dbReference type="PANTHER" id="PTHR11229">
    <property type="entry name" value="50S RIBOSOMAL PROTEIN L3"/>
    <property type="match status" value="1"/>
</dbReference>
<gene>
    <name evidence="1" type="ORF">S01H1_29107</name>
</gene>
<dbReference type="SUPFAM" id="SSF50447">
    <property type="entry name" value="Translation proteins"/>
    <property type="match status" value="1"/>
</dbReference>
<accession>X0T2W2</accession>
<name>X0T2W2_9ZZZZ</name>
<dbReference type="InterPro" id="IPR019927">
    <property type="entry name" value="Ribosomal_uL3_bac/org-type"/>
</dbReference>
<sequence>MSQIYDKERRSIPVTIIQAGPCFVTQIKEKSIQLGFGSTKKVKKPLKGHLAKAKVNPVRVLKEISISKGEEYILGQELKVDIFKE</sequence>
<comment type="caution">
    <text evidence="1">The sequence shown here is derived from an EMBL/GenBank/DDBJ whole genome shotgun (WGS) entry which is preliminary data.</text>
</comment>
<protein>
    <submittedName>
        <fullName evidence="1">Uncharacterized protein</fullName>
    </submittedName>
</protein>
<evidence type="ECO:0000313" key="1">
    <source>
        <dbReference type="EMBL" id="GAF87838.1"/>
    </source>
</evidence>
<feature type="non-terminal residue" evidence="1">
    <location>
        <position position="85"/>
    </location>
</feature>
<dbReference type="GO" id="GO:0006412">
    <property type="term" value="P:translation"/>
    <property type="evidence" value="ECO:0007669"/>
    <property type="project" value="InterPro"/>
</dbReference>
<dbReference type="GO" id="GO:0003735">
    <property type="term" value="F:structural constituent of ribosome"/>
    <property type="evidence" value="ECO:0007669"/>
    <property type="project" value="InterPro"/>
</dbReference>
<reference evidence="1" key="1">
    <citation type="journal article" date="2014" name="Front. Microbiol.">
        <title>High frequency of phylogenetically diverse reductive dehalogenase-homologous genes in deep subseafloor sedimentary metagenomes.</title>
        <authorList>
            <person name="Kawai M."/>
            <person name="Futagami T."/>
            <person name="Toyoda A."/>
            <person name="Takaki Y."/>
            <person name="Nishi S."/>
            <person name="Hori S."/>
            <person name="Arai W."/>
            <person name="Tsubouchi T."/>
            <person name="Morono Y."/>
            <person name="Uchiyama I."/>
            <person name="Ito T."/>
            <person name="Fujiyama A."/>
            <person name="Inagaki F."/>
            <person name="Takami H."/>
        </authorList>
    </citation>
    <scope>NUCLEOTIDE SEQUENCE</scope>
    <source>
        <strain evidence="1">Expedition CK06-06</strain>
    </source>
</reference>
<organism evidence="1">
    <name type="scientific">marine sediment metagenome</name>
    <dbReference type="NCBI Taxonomy" id="412755"/>
    <lineage>
        <taxon>unclassified sequences</taxon>
        <taxon>metagenomes</taxon>
        <taxon>ecological metagenomes</taxon>
    </lineage>
</organism>
<dbReference type="AlphaFoldDB" id="X0T2W2"/>
<dbReference type="GO" id="GO:0022625">
    <property type="term" value="C:cytosolic large ribosomal subunit"/>
    <property type="evidence" value="ECO:0007669"/>
    <property type="project" value="TreeGrafter"/>
</dbReference>
<dbReference type="EMBL" id="BARS01017835">
    <property type="protein sequence ID" value="GAF87838.1"/>
    <property type="molecule type" value="Genomic_DNA"/>
</dbReference>
<proteinExistence type="predicted"/>